<feature type="compositionally biased region" description="Polar residues" evidence="1">
    <location>
        <begin position="151"/>
        <end position="164"/>
    </location>
</feature>
<dbReference type="EMBL" id="CDMY01000339">
    <property type="protein sequence ID" value="CEM03360.1"/>
    <property type="molecule type" value="Genomic_DNA"/>
</dbReference>
<evidence type="ECO:0000313" key="3">
    <source>
        <dbReference type="Proteomes" id="UP000041254"/>
    </source>
</evidence>
<accession>A0A0G4EY54</accession>
<dbReference type="AlphaFoldDB" id="A0A0G4EY54"/>
<evidence type="ECO:0000256" key="1">
    <source>
        <dbReference type="SAM" id="MobiDB-lite"/>
    </source>
</evidence>
<name>A0A0G4EY54_VITBC</name>
<keyword evidence="3" id="KW-1185">Reference proteome</keyword>
<feature type="region of interest" description="Disordered" evidence="1">
    <location>
        <begin position="1"/>
        <end position="31"/>
    </location>
</feature>
<reference evidence="2 3" key="1">
    <citation type="submission" date="2014-11" db="EMBL/GenBank/DDBJ databases">
        <authorList>
            <person name="Zhu J."/>
            <person name="Qi W."/>
            <person name="Song R."/>
        </authorList>
    </citation>
    <scope>NUCLEOTIDE SEQUENCE [LARGE SCALE GENOMIC DNA]</scope>
</reference>
<dbReference type="VEuPathDB" id="CryptoDB:Vbra_13825"/>
<feature type="region of interest" description="Disordered" evidence="1">
    <location>
        <begin position="151"/>
        <end position="223"/>
    </location>
</feature>
<gene>
    <name evidence="2" type="ORF">Vbra_13825</name>
</gene>
<organism evidence="2 3">
    <name type="scientific">Vitrella brassicaformis (strain CCMP3155)</name>
    <dbReference type="NCBI Taxonomy" id="1169540"/>
    <lineage>
        <taxon>Eukaryota</taxon>
        <taxon>Sar</taxon>
        <taxon>Alveolata</taxon>
        <taxon>Colpodellida</taxon>
        <taxon>Vitrellaceae</taxon>
        <taxon>Vitrella</taxon>
    </lineage>
</organism>
<dbReference type="Proteomes" id="UP000041254">
    <property type="component" value="Unassembled WGS sequence"/>
</dbReference>
<protein>
    <submittedName>
        <fullName evidence="2">Uncharacterized protein</fullName>
    </submittedName>
</protein>
<proteinExistence type="predicted"/>
<sequence length="223" mass="25191">MQDGTHRHGSRASRHVDAAENGQPEGESVPLHQYRIAVQRGDDLRELVEEQQAELSRLHQQLSFQSKVLLTLRNSTERRSVDVQRFREQGEALRTMERRTETLEAALSDRDAELERGLRENTRLKHELDECYRYLHLKDEQISRLLKLSMDSNRTDPSTANSQPPYLPSKGTLLRGPSRVGNDSLPPRTSLQAGPPIAAGQQPVLTLPLDASDFDLDGPQRAT</sequence>
<evidence type="ECO:0000313" key="2">
    <source>
        <dbReference type="EMBL" id="CEM03360.1"/>
    </source>
</evidence>
<dbReference type="InParanoid" id="A0A0G4EY54"/>